<evidence type="ECO:0000259" key="7">
    <source>
        <dbReference type="Pfam" id="PF14322"/>
    </source>
</evidence>
<dbReference type="InterPro" id="IPR011990">
    <property type="entry name" value="TPR-like_helical_dom_sf"/>
</dbReference>
<accession>I3Z2Z0</accession>
<dbReference type="Gene3D" id="1.25.40.390">
    <property type="match status" value="1"/>
</dbReference>
<dbReference type="Pfam" id="PF07980">
    <property type="entry name" value="SusD_RagB"/>
    <property type="match status" value="1"/>
</dbReference>
<dbReference type="EMBL" id="CP003281">
    <property type="protein sequence ID" value="AFL83608.1"/>
    <property type="molecule type" value="Genomic_DNA"/>
</dbReference>
<feature type="domain" description="RagB/SusD" evidence="6">
    <location>
        <begin position="331"/>
        <end position="422"/>
    </location>
</feature>
<dbReference type="GO" id="GO:0009279">
    <property type="term" value="C:cell outer membrane"/>
    <property type="evidence" value="ECO:0007669"/>
    <property type="project" value="UniProtKB-SubCell"/>
</dbReference>
<dbReference type="RefSeq" id="WP_014771616.1">
    <property type="nucleotide sequence ID" value="NC_018010.1"/>
</dbReference>
<dbReference type="SUPFAM" id="SSF48452">
    <property type="entry name" value="TPR-like"/>
    <property type="match status" value="1"/>
</dbReference>
<reference evidence="9" key="1">
    <citation type="submission" date="2012-06" db="EMBL/GenBank/DDBJ databases">
        <title>The complete genome of Belliella baltica DSM 15883.</title>
        <authorList>
            <person name="Lucas S."/>
            <person name="Copeland A."/>
            <person name="Lapidus A."/>
            <person name="Goodwin L."/>
            <person name="Pitluck S."/>
            <person name="Peters L."/>
            <person name="Mikhailova N."/>
            <person name="Davenport K."/>
            <person name="Kyrpides N."/>
            <person name="Mavromatis K."/>
            <person name="Pagani I."/>
            <person name="Ivanova N."/>
            <person name="Ovchinnikova G."/>
            <person name="Zeytun A."/>
            <person name="Detter J.C."/>
            <person name="Han C."/>
            <person name="Land M."/>
            <person name="Hauser L."/>
            <person name="Markowitz V."/>
            <person name="Cheng J.-F."/>
            <person name="Hugenholtz P."/>
            <person name="Woyke T."/>
            <person name="Wu D."/>
            <person name="Tindall B."/>
            <person name="Pomrenke H."/>
            <person name="Brambilla E."/>
            <person name="Klenk H.-P."/>
            <person name="Eisen J.A."/>
        </authorList>
    </citation>
    <scope>NUCLEOTIDE SEQUENCE [LARGE SCALE GENOMIC DNA]</scope>
    <source>
        <strain evidence="9">DSM 15883 / CIP 108006 / LMG 21964 / BA134</strain>
    </source>
</reference>
<evidence type="ECO:0000256" key="1">
    <source>
        <dbReference type="ARBA" id="ARBA00004442"/>
    </source>
</evidence>
<organism evidence="8 9">
    <name type="scientific">Belliella baltica (strain DSM 15883 / CIP 108006 / LMG 21964 / BA134)</name>
    <dbReference type="NCBI Taxonomy" id="866536"/>
    <lineage>
        <taxon>Bacteria</taxon>
        <taxon>Pseudomonadati</taxon>
        <taxon>Bacteroidota</taxon>
        <taxon>Cytophagia</taxon>
        <taxon>Cytophagales</taxon>
        <taxon>Cyclobacteriaceae</taxon>
        <taxon>Belliella</taxon>
    </lineage>
</organism>
<evidence type="ECO:0000259" key="6">
    <source>
        <dbReference type="Pfam" id="PF07980"/>
    </source>
</evidence>
<keyword evidence="9" id="KW-1185">Reference proteome</keyword>
<gene>
    <name evidence="8" type="ordered locus">Belba_0965</name>
</gene>
<dbReference type="HOGENOM" id="CLU_015553_3_0_10"/>
<dbReference type="KEGG" id="bbd:Belba_0965"/>
<dbReference type="Pfam" id="PF14322">
    <property type="entry name" value="SusD-like_3"/>
    <property type="match status" value="1"/>
</dbReference>
<dbReference type="OrthoDB" id="653598at2"/>
<name>I3Z2Z0_BELBD</name>
<evidence type="ECO:0000256" key="3">
    <source>
        <dbReference type="ARBA" id="ARBA00022729"/>
    </source>
</evidence>
<evidence type="ECO:0000256" key="5">
    <source>
        <dbReference type="ARBA" id="ARBA00023237"/>
    </source>
</evidence>
<dbReference type="InterPro" id="IPR033985">
    <property type="entry name" value="SusD-like_N"/>
</dbReference>
<evidence type="ECO:0000256" key="4">
    <source>
        <dbReference type="ARBA" id="ARBA00023136"/>
    </source>
</evidence>
<comment type="similarity">
    <text evidence="2">Belongs to the SusD family.</text>
</comment>
<keyword evidence="5" id="KW-0998">Cell outer membrane</keyword>
<dbReference type="PROSITE" id="PS51257">
    <property type="entry name" value="PROKAR_LIPOPROTEIN"/>
    <property type="match status" value="1"/>
</dbReference>
<dbReference type="STRING" id="866536.Belba_0965"/>
<dbReference type="PATRIC" id="fig|866536.3.peg.992"/>
<dbReference type="Proteomes" id="UP000006050">
    <property type="component" value="Chromosome"/>
</dbReference>
<dbReference type="eggNOG" id="COG1834">
    <property type="taxonomic scope" value="Bacteria"/>
</dbReference>
<evidence type="ECO:0000313" key="9">
    <source>
        <dbReference type="Proteomes" id="UP000006050"/>
    </source>
</evidence>
<protein>
    <submittedName>
        <fullName evidence="8">RagB/SusD family protein</fullName>
    </submittedName>
</protein>
<proteinExistence type="inferred from homology"/>
<evidence type="ECO:0000313" key="8">
    <source>
        <dbReference type="EMBL" id="AFL83608.1"/>
    </source>
</evidence>
<keyword evidence="4" id="KW-0472">Membrane</keyword>
<sequence length="449" mass="51156">MKNKLYFLLSLILLTSCEEFLDVKPEKSLLLPETLTDLQGLLDSDALVMNITPALQIAAADELLPSPQGWNAIPEIQRNAFIWADDMYEGALVGDWNRPFEQIFYANVVLERLEQVQIKPNEKAWKEEIKGAALFFRAHAYFQLSQMFMPPYSTNVANEPLGMPLRDFSDVSTIAQRSTVQQTYQFMLQDLNEAMELLPSIAQFKNRPSRQAAFALLARIYLAMGDYPNAEQYADLCLEIDDTLMDYNEINPSPARPFQRFNSEVIFNANSVIYTFSVFPTIPANPELLSLYEEEDLRSNLFFAQPTVFGRVFRGSYMGNLFYFTGIAVDEVVLISSEAKARTGKSEEALELLNYLLSNRVENGSFQEVHGISDMELLERILLERRKQLAFRGLRWSDIRRLASSPITATELNKEIAGESYVLPINSPKYAFQIPDDELQRSGLSPNPR</sequence>
<evidence type="ECO:0000256" key="2">
    <source>
        <dbReference type="ARBA" id="ARBA00006275"/>
    </source>
</evidence>
<keyword evidence="3" id="KW-0732">Signal</keyword>
<feature type="domain" description="SusD-like N-terminal" evidence="7">
    <location>
        <begin position="19"/>
        <end position="222"/>
    </location>
</feature>
<dbReference type="AlphaFoldDB" id="I3Z2Z0"/>
<comment type="subcellular location">
    <subcellularLocation>
        <location evidence="1">Cell outer membrane</location>
    </subcellularLocation>
</comment>
<dbReference type="InterPro" id="IPR012944">
    <property type="entry name" value="SusD_RagB_dom"/>
</dbReference>